<dbReference type="AlphaFoldDB" id="A0A170PR37"/>
<evidence type="ECO:0000313" key="2">
    <source>
        <dbReference type="EMBL" id="CUS51605.1"/>
    </source>
</evidence>
<dbReference type="SUPFAM" id="SSF51905">
    <property type="entry name" value="FAD/NAD(P)-binding domain"/>
    <property type="match status" value="1"/>
</dbReference>
<dbReference type="EMBL" id="CZRL01000064">
    <property type="protein sequence ID" value="CUS51605.1"/>
    <property type="molecule type" value="Genomic_DNA"/>
</dbReference>
<dbReference type="Gene3D" id="3.90.660.10">
    <property type="match status" value="1"/>
</dbReference>
<dbReference type="GO" id="GO:0016491">
    <property type="term" value="F:oxidoreductase activity"/>
    <property type="evidence" value="ECO:0007669"/>
    <property type="project" value="InterPro"/>
</dbReference>
<dbReference type="InterPro" id="IPR036188">
    <property type="entry name" value="FAD/NAD-bd_sf"/>
</dbReference>
<evidence type="ECO:0000259" key="1">
    <source>
        <dbReference type="Pfam" id="PF01593"/>
    </source>
</evidence>
<name>A0A170PR37_9ZZZZ</name>
<sequence length="419" mass="45637">MTDRFEVAVIGAGAAGLAAAKALAAQRIPFVLLEASHRIGGRAHTEYPPDGAPFDLGCHWMHSASINPFVPIADEYSVRYEKRDDYGPEARYFRGGEWVSELALESLAEESETAEVAIAAAWSEGIDSSVAEVTERDGEWTSVLDYYTTLDTSVDPDEVSIGDVVSYEDTDENWPVVDGYGQLVERWGSGVPVSLNTEVRAIHWGDSGVRLETTKGDIRANRVIVTVSTGILASGALRFFPELPESKQSAIAALPLGNYNHIRFWVDNQLFPTDVPERVLVEVDHNSPILLFLRPYGFDCVIGLVAGRYADWLERSGPVVSAAVVKEALSSVFGHDIVRHIKGDRQSAWRGNPFVRGAYSSASPGQFYQRAVLAETIADRLFFAGEATSLNHFSTCHGAKMSGELAVGKVLEAIASTQK</sequence>
<dbReference type="InterPro" id="IPR002937">
    <property type="entry name" value="Amino_oxidase"/>
</dbReference>
<proteinExistence type="predicted"/>
<protein>
    <submittedName>
        <fullName evidence="2">Amine oxidase</fullName>
    </submittedName>
</protein>
<dbReference type="Pfam" id="PF01593">
    <property type="entry name" value="Amino_oxidase"/>
    <property type="match status" value="1"/>
</dbReference>
<dbReference type="Gene3D" id="3.50.50.60">
    <property type="entry name" value="FAD/NAD(P)-binding domain"/>
    <property type="match status" value="1"/>
</dbReference>
<reference evidence="2" key="1">
    <citation type="submission" date="2015-10" db="EMBL/GenBank/DDBJ databases">
        <authorList>
            <person name="Gilbert D.G."/>
        </authorList>
    </citation>
    <scope>NUCLEOTIDE SEQUENCE</scope>
</reference>
<feature type="domain" description="Amine oxidase" evidence="1">
    <location>
        <begin position="15"/>
        <end position="411"/>
    </location>
</feature>
<organism evidence="2">
    <name type="scientific">hydrothermal vent metagenome</name>
    <dbReference type="NCBI Taxonomy" id="652676"/>
    <lineage>
        <taxon>unclassified sequences</taxon>
        <taxon>metagenomes</taxon>
        <taxon>ecological metagenomes</taxon>
    </lineage>
</organism>
<dbReference type="SUPFAM" id="SSF54373">
    <property type="entry name" value="FAD-linked reductases, C-terminal domain"/>
    <property type="match status" value="1"/>
</dbReference>
<dbReference type="PANTHER" id="PTHR10742:SF410">
    <property type="entry name" value="LYSINE-SPECIFIC HISTONE DEMETHYLASE 2"/>
    <property type="match status" value="1"/>
</dbReference>
<dbReference type="PANTHER" id="PTHR10742">
    <property type="entry name" value="FLAVIN MONOAMINE OXIDASE"/>
    <property type="match status" value="1"/>
</dbReference>
<gene>
    <name evidence="2" type="ORF">MGWOODY_XGa2374</name>
</gene>
<dbReference type="InterPro" id="IPR050281">
    <property type="entry name" value="Flavin_monoamine_oxidase"/>
</dbReference>
<accession>A0A170PR37</accession>